<evidence type="ECO:0000259" key="1">
    <source>
        <dbReference type="Pfam" id="PF00078"/>
    </source>
</evidence>
<gene>
    <name evidence="2" type="ORF">PCOR1329_LOCUS19980</name>
</gene>
<dbReference type="Proteomes" id="UP001189429">
    <property type="component" value="Unassembled WGS sequence"/>
</dbReference>
<dbReference type="InterPro" id="IPR000477">
    <property type="entry name" value="RT_dom"/>
</dbReference>
<feature type="domain" description="Reverse transcriptase" evidence="1">
    <location>
        <begin position="167"/>
        <end position="370"/>
    </location>
</feature>
<name>A0ABN9RE95_9DINO</name>
<dbReference type="Pfam" id="PF00078">
    <property type="entry name" value="RVT_1"/>
    <property type="match status" value="1"/>
</dbReference>
<evidence type="ECO:0000313" key="3">
    <source>
        <dbReference type="Proteomes" id="UP001189429"/>
    </source>
</evidence>
<accession>A0ABN9RE95</accession>
<protein>
    <recommendedName>
        <fullName evidence="1">Reverse transcriptase domain-containing protein</fullName>
    </recommendedName>
</protein>
<keyword evidence="3" id="KW-1185">Reference proteome</keyword>
<organism evidence="2 3">
    <name type="scientific">Prorocentrum cordatum</name>
    <dbReference type="NCBI Taxonomy" id="2364126"/>
    <lineage>
        <taxon>Eukaryota</taxon>
        <taxon>Sar</taxon>
        <taxon>Alveolata</taxon>
        <taxon>Dinophyceae</taxon>
        <taxon>Prorocentrales</taxon>
        <taxon>Prorocentraceae</taxon>
        <taxon>Prorocentrum</taxon>
    </lineage>
</organism>
<sequence length="583" mass="65564">MKDLDGNPCLSQEAISERMHNHFAIQFKSPDNWEPPRWVYGEFPNNHLRHIDALGLKPAISNMKSGKSCSRFDLVVAEMVKPLLEVSEQDNSSKIEPVREVLREALLNDLLGRKTGQAQARHRLKESDAPLCLLPPAERQRTRQDWRRSGTNSGTFKIDVEVCLLPKGTVVSCPKELRPISLAPVLRKLLGDLALAKTQGLLKETGARQFACKSGCQNDDLTLLIRMLGQRSMEWRVPFLLGVTDMPKCFDEVGHSFLLEAILHMGVDRAIAAWFVREARSSVLHLRLGGVDVPLVCVARGIPQGSRYGPSLCAAVLHCCIEPAWKSCRRDRLGYRQGDQYIPFVLFCDNIFILAHDANDVLEILSRLQFALVMGGWRLPDDRIAYQINKYVGDVRGTQLKEYKEEPRGTSFKALGSMINAAGTCHADIAVKRRGCSSAIEKQRSLWQCPRVSRQKKLSLMHEVATSNYSCCVGAWIVNQRELSSLKAAFTKAAKSVLRVPRKQGDTDEAYHRTCNRILRDTIIEGWAAVVDVYALRRMHDYTGHLVRAIRWDPEHLVGAVILRGDSEWKCNMTDTIGLQGHP</sequence>
<evidence type="ECO:0000313" key="2">
    <source>
        <dbReference type="EMBL" id="CAK0817341.1"/>
    </source>
</evidence>
<reference evidence="2" key="1">
    <citation type="submission" date="2023-10" db="EMBL/GenBank/DDBJ databases">
        <authorList>
            <person name="Chen Y."/>
            <person name="Shah S."/>
            <person name="Dougan E. K."/>
            <person name="Thang M."/>
            <person name="Chan C."/>
        </authorList>
    </citation>
    <scope>NUCLEOTIDE SEQUENCE [LARGE SCALE GENOMIC DNA]</scope>
</reference>
<dbReference type="InterPro" id="IPR043502">
    <property type="entry name" value="DNA/RNA_pol_sf"/>
</dbReference>
<proteinExistence type="predicted"/>
<dbReference type="EMBL" id="CAUYUJ010006435">
    <property type="protein sequence ID" value="CAK0817341.1"/>
    <property type="molecule type" value="Genomic_DNA"/>
</dbReference>
<feature type="non-terminal residue" evidence="2">
    <location>
        <position position="583"/>
    </location>
</feature>
<comment type="caution">
    <text evidence="2">The sequence shown here is derived from an EMBL/GenBank/DDBJ whole genome shotgun (WGS) entry which is preliminary data.</text>
</comment>
<dbReference type="SUPFAM" id="SSF56672">
    <property type="entry name" value="DNA/RNA polymerases"/>
    <property type="match status" value="1"/>
</dbReference>